<feature type="compositionally biased region" description="Low complexity" evidence="1">
    <location>
        <begin position="106"/>
        <end position="147"/>
    </location>
</feature>
<dbReference type="Gramene" id="Kaladp0399s0003.1.v1.1">
    <property type="protein sequence ID" value="Kaladp0399s0003.1.v1.1.CDS.1"/>
    <property type="gene ID" value="Kaladp0399s0003.v1.1"/>
</dbReference>
<name>A0A7N0VBD8_KALFE</name>
<dbReference type="PANTHER" id="PTHR35310:SF1">
    <property type="entry name" value="CELL WALL INTEGRITY_STRESS RESPONSE COMPONENT-LIKE PROTEIN"/>
    <property type="match status" value="1"/>
</dbReference>
<evidence type="ECO:0000256" key="3">
    <source>
        <dbReference type="SAM" id="SignalP"/>
    </source>
</evidence>
<feature type="region of interest" description="Disordered" evidence="1">
    <location>
        <begin position="53"/>
        <end position="219"/>
    </location>
</feature>
<feature type="compositionally biased region" description="Basic and acidic residues" evidence="1">
    <location>
        <begin position="179"/>
        <end position="193"/>
    </location>
</feature>
<feature type="transmembrane region" description="Helical" evidence="2">
    <location>
        <begin position="390"/>
        <end position="412"/>
    </location>
</feature>
<feature type="signal peptide" evidence="3">
    <location>
        <begin position="1"/>
        <end position="31"/>
    </location>
</feature>
<feature type="transmembrane region" description="Helical" evidence="2">
    <location>
        <begin position="316"/>
        <end position="337"/>
    </location>
</feature>
<keyword evidence="5" id="KW-1185">Reference proteome</keyword>
<keyword evidence="2" id="KW-1133">Transmembrane helix</keyword>
<dbReference type="OMA" id="NHELQTN"/>
<feature type="transmembrane region" description="Helical" evidence="2">
    <location>
        <begin position="357"/>
        <end position="378"/>
    </location>
</feature>
<keyword evidence="2" id="KW-0812">Transmembrane</keyword>
<dbReference type="SUPFAM" id="SSF103473">
    <property type="entry name" value="MFS general substrate transporter"/>
    <property type="match status" value="1"/>
</dbReference>
<keyword evidence="3" id="KW-0732">Signal</keyword>
<feature type="compositionally biased region" description="Polar residues" evidence="1">
    <location>
        <begin position="152"/>
        <end position="175"/>
    </location>
</feature>
<dbReference type="AlphaFoldDB" id="A0A7N0VBD8"/>
<dbReference type="PANTHER" id="PTHR35310">
    <property type="entry name" value="CELL WALL INTEGRITY/STRESS RESPONSE COMPONENT-LIKE PROTEIN"/>
    <property type="match status" value="1"/>
</dbReference>
<feature type="transmembrane region" description="Helical" evidence="2">
    <location>
        <begin position="424"/>
        <end position="443"/>
    </location>
</feature>
<feature type="transmembrane region" description="Helical" evidence="2">
    <location>
        <begin position="286"/>
        <end position="304"/>
    </location>
</feature>
<organism evidence="4 5">
    <name type="scientific">Kalanchoe fedtschenkoi</name>
    <name type="common">Lavender scallops</name>
    <name type="synonym">South American air plant</name>
    <dbReference type="NCBI Taxonomy" id="63787"/>
    <lineage>
        <taxon>Eukaryota</taxon>
        <taxon>Viridiplantae</taxon>
        <taxon>Streptophyta</taxon>
        <taxon>Embryophyta</taxon>
        <taxon>Tracheophyta</taxon>
        <taxon>Spermatophyta</taxon>
        <taxon>Magnoliopsida</taxon>
        <taxon>eudicotyledons</taxon>
        <taxon>Gunneridae</taxon>
        <taxon>Pentapetalae</taxon>
        <taxon>Saxifragales</taxon>
        <taxon>Crassulaceae</taxon>
        <taxon>Kalanchoe</taxon>
    </lineage>
</organism>
<reference evidence="4" key="1">
    <citation type="submission" date="2021-01" db="UniProtKB">
        <authorList>
            <consortium name="EnsemblPlants"/>
        </authorList>
    </citation>
    <scope>IDENTIFICATION</scope>
</reference>
<evidence type="ECO:0000313" key="5">
    <source>
        <dbReference type="Proteomes" id="UP000594263"/>
    </source>
</evidence>
<dbReference type="InterPro" id="IPR036259">
    <property type="entry name" value="MFS_trans_sf"/>
</dbReference>
<feature type="chain" id="PRO_5029482352" evidence="3">
    <location>
        <begin position="32"/>
        <end position="461"/>
    </location>
</feature>
<accession>A0A7N0VBD8</accession>
<feature type="compositionally biased region" description="Low complexity" evidence="1">
    <location>
        <begin position="75"/>
        <end position="87"/>
    </location>
</feature>
<feature type="compositionally biased region" description="Pro residues" evidence="1">
    <location>
        <begin position="88"/>
        <end position="100"/>
    </location>
</feature>
<proteinExistence type="predicted"/>
<keyword evidence="2" id="KW-0472">Membrane</keyword>
<evidence type="ECO:0000256" key="1">
    <source>
        <dbReference type="SAM" id="MobiDB-lite"/>
    </source>
</evidence>
<dbReference type="Proteomes" id="UP000594263">
    <property type="component" value="Unplaced"/>
</dbReference>
<evidence type="ECO:0000256" key="2">
    <source>
        <dbReference type="SAM" id="Phobius"/>
    </source>
</evidence>
<dbReference type="EnsemblPlants" id="Kaladp0399s0003.1.v1.1">
    <property type="protein sequence ID" value="Kaladp0399s0003.1.v1.1.CDS.1"/>
    <property type="gene ID" value="Kaladp0399s0003.v1.1"/>
</dbReference>
<protein>
    <submittedName>
        <fullName evidence="4">Uncharacterized protein</fullName>
    </submittedName>
</protein>
<sequence length="461" mass="50677">MAGSSKVLLVLVYTALVLLSFLLLGSNTSSASSSIDDQVYTKMPLRVRRLLLKPELAEDEDDEDKPNPPPKKTKSTTTTSSQSKLLTKPPPNSDQLPPPKPKLKKLNSTTSGSKTPPTSSKNSTSLLTTKPKKLNSTAKATTDSTKSPDVLGSSSQKNKTNKIKNLSPPNATATQKLKKMTELQTDTKSKSLEKQNPINLGSKTKPKPKQAAAQKSTLPSWIDQDEEDDLITDFRSLPSKFQQSLFPDIESISQTSKAYLTKANKEMTRNFKPLVGTKYASTTANLVSYTVLLLLPLLLVSLLISRVKTYSSLQKLLIFINIYLAIYFTILALSAVATGLEPLRFFFATSASTYVALQILQTLCYVMFLLLSVMYLVLVFSTKTGLGPKALGLAQTIVGLGVGLHYYVAVFHRVVTHQPPKTNWKVHAVYATCFLVICLFSTAERRKKEYLEEGGEEGKKN</sequence>
<evidence type="ECO:0000313" key="4">
    <source>
        <dbReference type="EnsemblPlants" id="Kaladp0399s0003.1.v1.1.CDS.1"/>
    </source>
</evidence>